<name>A0ABW1REI5_9LACO</name>
<dbReference type="Proteomes" id="UP001596289">
    <property type="component" value="Unassembled WGS sequence"/>
</dbReference>
<gene>
    <name evidence="1" type="ORF">ACFQGP_06085</name>
</gene>
<accession>A0ABW1REI5</accession>
<protein>
    <submittedName>
        <fullName evidence="1">Uncharacterized protein</fullName>
    </submittedName>
</protein>
<evidence type="ECO:0000313" key="1">
    <source>
        <dbReference type="EMBL" id="MFC6170148.1"/>
    </source>
</evidence>
<comment type="caution">
    <text evidence="1">The sequence shown here is derived from an EMBL/GenBank/DDBJ whole genome shotgun (WGS) entry which is preliminary data.</text>
</comment>
<reference evidence="2" key="1">
    <citation type="journal article" date="2019" name="Int. J. Syst. Evol. Microbiol.">
        <title>The Global Catalogue of Microorganisms (GCM) 10K type strain sequencing project: providing services to taxonomists for standard genome sequencing and annotation.</title>
        <authorList>
            <consortium name="The Broad Institute Genomics Platform"/>
            <consortium name="The Broad Institute Genome Sequencing Center for Infectious Disease"/>
            <person name="Wu L."/>
            <person name="Ma J."/>
        </authorList>
    </citation>
    <scope>NUCLEOTIDE SEQUENCE [LARGE SCALE GENOMIC DNA]</scope>
    <source>
        <strain evidence="2">CCM 8904</strain>
    </source>
</reference>
<proteinExistence type="predicted"/>
<organism evidence="1 2">
    <name type="scientific">Loigolactobacillus jiayinensis</name>
    <dbReference type="NCBI Taxonomy" id="2486016"/>
    <lineage>
        <taxon>Bacteria</taxon>
        <taxon>Bacillati</taxon>
        <taxon>Bacillota</taxon>
        <taxon>Bacilli</taxon>
        <taxon>Lactobacillales</taxon>
        <taxon>Lactobacillaceae</taxon>
        <taxon>Loigolactobacillus</taxon>
    </lineage>
</organism>
<evidence type="ECO:0000313" key="2">
    <source>
        <dbReference type="Proteomes" id="UP001596289"/>
    </source>
</evidence>
<dbReference type="RefSeq" id="WP_125551939.1">
    <property type="nucleotide sequence ID" value="NZ_JBHSSL010000034.1"/>
</dbReference>
<dbReference type="EMBL" id="JBHSSL010000034">
    <property type="protein sequence ID" value="MFC6170148.1"/>
    <property type="molecule type" value="Genomic_DNA"/>
</dbReference>
<sequence length="107" mass="12105">MAAADVVEKKVPEIDSALVDQAVKLIKTQGYATRKDFEKLQDNDWARQFTQQISDAFHAADEAPYIYYERFDFTDHEISGIVFDMDQIKTRAAAGIKLGEVLGLKSF</sequence>
<keyword evidence="2" id="KW-1185">Reference proteome</keyword>